<dbReference type="GO" id="GO:0016853">
    <property type="term" value="F:isomerase activity"/>
    <property type="evidence" value="ECO:0007669"/>
    <property type="project" value="UniProtKB-KW"/>
</dbReference>
<dbReference type="Gene3D" id="3.40.50.1240">
    <property type="entry name" value="Phosphoglycerate mutase-like"/>
    <property type="match status" value="1"/>
</dbReference>
<dbReference type="SUPFAM" id="SSF53254">
    <property type="entry name" value="Phosphoglycerate mutase-like"/>
    <property type="match status" value="1"/>
</dbReference>
<name>A0A378CCI5_KLEPN</name>
<keyword evidence="1" id="KW-0413">Isomerase</keyword>
<organism evidence="1 2">
    <name type="scientific">Klebsiella pneumoniae</name>
    <dbReference type="NCBI Taxonomy" id="573"/>
    <lineage>
        <taxon>Bacteria</taxon>
        <taxon>Pseudomonadati</taxon>
        <taxon>Pseudomonadota</taxon>
        <taxon>Gammaproteobacteria</taxon>
        <taxon>Enterobacterales</taxon>
        <taxon>Enterobacteriaceae</taxon>
        <taxon>Klebsiella/Raoultella group</taxon>
        <taxon>Klebsiella</taxon>
        <taxon>Klebsiella pneumoniae complex</taxon>
    </lineage>
</organism>
<gene>
    <name evidence="1" type="primary">gpmA_2</name>
    <name evidence="1" type="ORF">NCTC11679_03885</name>
</gene>
<evidence type="ECO:0000313" key="1">
    <source>
        <dbReference type="EMBL" id="STV67163.1"/>
    </source>
</evidence>
<dbReference type="AlphaFoldDB" id="A0A378CCI5"/>
<dbReference type="Proteomes" id="UP000255239">
    <property type="component" value="Unassembled WGS sequence"/>
</dbReference>
<dbReference type="EMBL" id="UGMG01000001">
    <property type="protein sequence ID" value="STV67163.1"/>
    <property type="molecule type" value="Genomic_DNA"/>
</dbReference>
<proteinExistence type="predicted"/>
<accession>A0A378CCI5</accession>
<dbReference type="InterPro" id="IPR029033">
    <property type="entry name" value="His_PPase_superfam"/>
</dbReference>
<protein>
    <submittedName>
        <fullName evidence="1">Phosphoglycerate mutase</fullName>
        <ecNumber evidence="1">5.4.2.-</ecNumber>
    </submittedName>
</protein>
<dbReference type="EC" id="5.4.2.-" evidence="1"/>
<evidence type="ECO:0000313" key="2">
    <source>
        <dbReference type="Proteomes" id="UP000255239"/>
    </source>
</evidence>
<reference evidence="1 2" key="1">
    <citation type="submission" date="2018-06" db="EMBL/GenBank/DDBJ databases">
        <authorList>
            <consortium name="Pathogen Informatics"/>
            <person name="Doyle S."/>
        </authorList>
    </citation>
    <scope>NUCLEOTIDE SEQUENCE [LARGE SCALE GENOMIC DNA]</scope>
    <source>
        <strain evidence="1 2">NCTC11679</strain>
    </source>
</reference>
<sequence>MGEDEILELNIPTGVPLVYEFDENFKPIKHYYLGNAEEIAAKAAAVANQGKAK</sequence>